<dbReference type="AlphaFoldDB" id="A0A6A7AVW0"/>
<gene>
    <name evidence="1" type="ORF">T440DRAFT_540420</name>
</gene>
<organism evidence="1 2">
    <name type="scientific">Plenodomus tracheiphilus IPT5</name>
    <dbReference type="NCBI Taxonomy" id="1408161"/>
    <lineage>
        <taxon>Eukaryota</taxon>
        <taxon>Fungi</taxon>
        <taxon>Dikarya</taxon>
        <taxon>Ascomycota</taxon>
        <taxon>Pezizomycotina</taxon>
        <taxon>Dothideomycetes</taxon>
        <taxon>Pleosporomycetidae</taxon>
        <taxon>Pleosporales</taxon>
        <taxon>Pleosporineae</taxon>
        <taxon>Leptosphaeriaceae</taxon>
        <taxon>Plenodomus</taxon>
    </lineage>
</organism>
<name>A0A6A7AVW0_9PLEO</name>
<proteinExistence type="predicted"/>
<keyword evidence="2" id="KW-1185">Reference proteome</keyword>
<accession>A0A6A7AVW0</accession>
<evidence type="ECO:0000313" key="1">
    <source>
        <dbReference type="EMBL" id="KAF2846934.1"/>
    </source>
</evidence>
<evidence type="ECO:0000313" key="2">
    <source>
        <dbReference type="Proteomes" id="UP000799423"/>
    </source>
</evidence>
<protein>
    <recommendedName>
        <fullName evidence="3">BTB domain-containing protein</fullName>
    </recommendedName>
</protein>
<reference evidence="1" key="1">
    <citation type="submission" date="2020-01" db="EMBL/GenBank/DDBJ databases">
        <authorList>
            <consortium name="DOE Joint Genome Institute"/>
            <person name="Haridas S."/>
            <person name="Albert R."/>
            <person name="Binder M."/>
            <person name="Bloem J."/>
            <person name="Labutti K."/>
            <person name="Salamov A."/>
            <person name="Andreopoulos B."/>
            <person name="Baker S.E."/>
            <person name="Barry K."/>
            <person name="Bills G."/>
            <person name="Bluhm B.H."/>
            <person name="Cannon C."/>
            <person name="Castanera R."/>
            <person name="Culley D.E."/>
            <person name="Daum C."/>
            <person name="Ezra D."/>
            <person name="Gonzalez J.B."/>
            <person name="Henrissat B."/>
            <person name="Kuo A."/>
            <person name="Liang C."/>
            <person name="Lipzen A."/>
            <person name="Lutzoni F."/>
            <person name="Magnuson J."/>
            <person name="Mondo S."/>
            <person name="Nolan M."/>
            <person name="Ohm R."/>
            <person name="Pangilinan J."/>
            <person name="Park H.-J."/>
            <person name="Ramirez L."/>
            <person name="Alfaro M."/>
            <person name="Sun H."/>
            <person name="Tritt A."/>
            <person name="Yoshinaga Y."/>
            <person name="Zwiers L.-H."/>
            <person name="Turgeon B.G."/>
            <person name="Goodwin S.B."/>
            <person name="Spatafora J.W."/>
            <person name="Crous P.W."/>
            <person name="Grigoriev I.V."/>
        </authorList>
    </citation>
    <scope>NUCLEOTIDE SEQUENCE</scope>
    <source>
        <strain evidence="1">IPT5</strain>
    </source>
</reference>
<dbReference type="OrthoDB" id="3690922at2759"/>
<sequence length="293" mass="34227">MGDESPVPCRAPYSVPRLNPTDEMAILCVGSDSNKAQLEVPLYLLQEEVACPPNQSVDRPFPRQHNNNTAQRALTTPLFRKVFYLPNTRPIMVRVFIDFLTHGEIHLGALPALDIVDLFNFANLIEAQSFRNAILDKFLRRITRHPSAIPFHLIPKIYATTNPHSSLRHVLVDVILNTAPTNTIRAWGTSTNLPAQFWQDCEKFAKEQEFVPDEDRRPWEWVKEKEERFCEEDHLHDRAGELVTRYIGETVDCMRGMIGKERREHERVLEIMETEAEERMAYFLEWEHTRFRY</sequence>
<dbReference type="Proteomes" id="UP000799423">
    <property type="component" value="Unassembled WGS sequence"/>
</dbReference>
<dbReference type="EMBL" id="MU006330">
    <property type="protein sequence ID" value="KAF2846934.1"/>
    <property type="molecule type" value="Genomic_DNA"/>
</dbReference>
<evidence type="ECO:0008006" key="3">
    <source>
        <dbReference type="Google" id="ProtNLM"/>
    </source>
</evidence>